<dbReference type="GO" id="GO:0016020">
    <property type="term" value="C:membrane"/>
    <property type="evidence" value="ECO:0007669"/>
    <property type="project" value="UniProtKB-SubCell"/>
</dbReference>
<comment type="subcellular location">
    <subcellularLocation>
        <location evidence="1">Membrane</location>
        <topology evidence="1">Single-pass membrane protein</topology>
    </subcellularLocation>
</comment>
<evidence type="ECO:0000256" key="1">
    <source>
        <dbReference type="ARBA" id="ARBA00004167"/>
    </source>
</evidence>
<keyword evidence="3" id="KW-1015">Disulfide bond</keyword>
<dbReference type="AlphaFoldDB" id="A0AAW0ULE7"/>
<evidence type="ECO:0000313" key="8">
    <source>
        <dbReference type="Proteomes" id="UP001487740"/>
    </source>
</evidence>
<evidence type="ECO:0000256" key="5">
    <source>
        <dbReference type="SAM" id="Phobius"/>
    </source>
</evidence>
<comment type="caution">
    <text evidence="7">The sequence shown here is derived from an EMBL/GenBank/DDBJ whole genome shotgun (WGS) entry which is preliminary data.</text>
</comment>
<dbReference type="InterPro" id="IPR003599">
    <property type="entry name" value="Ig_sub"/>
</dbReference>
<feature type="domain" description="Ig-like" evidence="6">
    <location>
        <begin position="138"/>
        <end position="232"/>
    </location>
</feature>
<feature type="transmembrane region" description="Helical" evidence="5">
    <location>
        <begin position="587"/>
        <end position="616"/>
    </location>
</feature>
<feature type="domain" description="Ig-like" evidence="6">
    <location>
        <begin position="4"/>
        <end position="120"/>
    </location>
</feature>
<dbReference type="Pfam" id="PF08205">
    <property type="entry name" value="C2-set_2"/>
    <property type="match status" value="1"/>
</dbReference>
<dbReference type="InterPro" id="IPR013783">
    <property type="entry name" value="Ig-like_fold"/>
</dbReference>
<evidence type="ECO:0000256" key="4">
    <source>
        <dbReference type="SAM" id="MobiDB-lite"/>
    </source>
</evidence>
<name>A0AAW0ULE7_SCYPA</name>
<dbReference type="SMART" id="SM00408">
    <property type="entry name" value="IGc2"/>
    <property type="match status" value="2"/>
</dbReference>
<dbReference type="InterPro" id="IPR013162">
    <property type="entry name" value="CD80_C2-set"/>
</dbReference>
<gene>
    <name evidence="7" type="ORF">O3P69_003274</name>
</gene>
<sequence>MCLANISQGPLTEVRAVEGQEVALPCLADTPDAGGGGGGGGNVDFFFVTPKRTPIPIYQVNNSGGVREQHWAARGYDRRALVERNPTRLILGGITLKDQGVYGCRVRRSSSLTPITSNITLRVVIPPTSLKIYADLDPDTAVTGRVGPYDLGEMVTFSCRVTEGHPIPSVTWWEGSRLLEDTHLIPHTNLSGFSTTTSDITVGPLTRRDLHRKLTCRASNSDLHEALEASVTLDMRYPPSSVRIVGKKNGNLTLRAGRKQENPTVTLKLDHEVLPSRKAVKQETRVMRRRTTHAAVLEPTEDLGGSEVTCLAESPLLVQQASALLNVAYRPRVEVVIGPNLDQYATEGDACSLYCQVSANPSVSNVSWSLNGKELTSNSSAEISMDRYNLYLGKVDRSLSGNYRCSATNSEGTGESEPLHLKVRAKPEAVTSCSTNSSNPGKDKTVNLVVECVAEADEDPTKIFTLKVESVGSEERKEEKKSSKPVFTIEDLTDGQYKLTVTAANNLGESPPYTFNHTVCAPPATSGASSISPTPPLLSFSLSTAFSSPISPYSTDSLSFKTPRPRTSSSSASHHSPSSWSPWRSPWAVFILVIVVMAAIHIGCLIPQLLVTFFIYKFEERRSSPLRQRVPSPRFRRRKSRNSNRELIRAHRLSEPPMQLPTITISPPASAPCTPLCSRKGSLSLNELEGYNIIGAKRAPHASVDSMELSSLCLSVQNDQLDTCSIQDETVQNGQPRNGVLPPPHSKNGWVPTDEPFLNSNFQDAFLQYNFIEKDSLKRDLMKRPRSRPCSPNFLRVDMPVRRSLKEPSYKA</sequence>
<dbReference type="InterPro" id="IPR007110">
    <property type="entry name" value="Ig-like_dom"/>
</dbReference>
<keyword evidence="5" id="KW-1133">Transmembrane helix</keyword>
<evidence type="ECO:0000256" key="3">
    <source>
        <dbReference type="ARBA" id="ARBA00023157"/>
    </source>
</evidence>
<dbReference type="PANTHER" id="PTHR23278:SF19">
    <property type="entry name" value="OBSCURIN"/>
    <property type="match status" value="1"/>
</dbReference>
<dbReference type="Pfam" id="PF13927">
    <property type="entry name" value="Ig_3"/>
    <property type="match status" value="1"/>
</dbReference>
<proteinExistence type="predicted"/>
<protein>
    <recommendedName>
        <fullName evidence="6">Ig-like domain-containing protein</fullName>
    </recommendedName>
</protein>
<dbReference type="InterPro" id="IPR003598">
    <property type="entry name" value="Ig_sub2"/>
</dbReference>
<feature type="region of interest" description="Disordered" evidence="4">
    <location>
        <begin position="552"/>
        <end position="581"/>
    </location>
</feature>
<dbReference type="Proteomes" id="UP001487740">
    <property type="component" value="Unassembled WGS sequence"/>
</dbReference>
<keyword evidence="2 5" id="KW-0472">Membrane</keyword>
<accession>A0AAW0ULE7</accession>
<feature type="domain" description="Ig-like" evidence="6">
    <location>
        <begin position="331"/>
        <end position="422"/>
    </location>
</feature>
<dbReference type="PROSITE" id="PS50835">
    <property type="entry name" value="IG_LIKE"/>
    <property type="match status" value="3"/>
</dbReference>
<dbReference type="InterPro" id="IPR036179">
    <property type="entry name" value="Ig-like_dom_sf"/>
</dbReference>
<evidence type="ECO:0000256" key="2">
    <source>
        <dbReference type="ARBA" id="ARBA00023136"/>
    </source>
</evidence>
<keyword evidence="8" id="KW-1185">Reference proteome</keyword>
<dbReference type="EMBL" id="JARAKH010000010">
    <property type="protein sequence ID" value="KAK8400494.1"/>
    <property type="molecule type" value="Genomic_DNA"/>
</dbReference>
<evidence type="ECO:0000313" key="7">
    <source>
        <dbReference type="EMBL" id="KAK8400494.1"/>
    </source>
</evidence>
<evidence type="ECO:0000259" key="6">
    <source>
        <dbReference type="PROSITE" id="PS50835"/>
    </source>
</evidence>
<reference evidence="7 8" key="1">
    <citation type="submission" date="2023-03" db="EMBL/GenBank/DDBJ databases">
        <title>High-quality genome of Scylla paramamosain provides insights in environmental adaptation.</title>
        <authorList>
            <person name="Zhang L."/>
        </authorList>
    </citation>
    <scope>NUCLEOTIDE SEQUENCE [LARGE SCALE GENOMIC DNA]</scope>
    <source>
        <strain evidence="7">LZ_2023a</strain>
        <tissue evidence="7">Muscle</tissue>
    </source>
</reference>
<dbReference type="Gene3D" id="2.60.40.10">
    <property type="entry name" value="Immunoglobulins"/>
    <property type="match status" value="3"/>
</dbReference>
<keyword evidence="5" id="KW-0812">Transmembrane</keyword>
<dbReference type="PANTHER" id="PTHR23278">
    <property type="entry name" value="SIDESTEP PROTEIN"/>
    <property type="match status" value="1"/>
</dbReference>
<feature type="compositionally biased region" description="Low complexity" evidence="4">
    <location>
        <begin position="565"/>
        <end position="581"/>
    </location>
</feature>
<dbReference type="SMART" id="SM00409">
    <property type="entry name" value="IG"/>
    <property type="match status" value="3"/>
</dbReference>
<organism evidence="7 8">
    <name type="scientific">Scylla paramamosain</name>
    <name type="common">Mud crab</name>
    <dbReference type="NCBI Taxonomy" id="85552"/>
    <lineage>
        <taxon>Eukaryota</taxon>
        <taxon>Metazoa</taxon>
        <taxon>Ecdysozoa</taxon>
        <taxon>Arthropoda</taxon>
        <taxon>Crustacea</taxon>
        <taxon>Multicrustacea</taxon>
        <taxon>Malacostraca</taxon>
        <taxon>Eumalacostraca</taxon>
        <taxon>Eucarida</taxon>
        <taxon>Decapoda</taxon>
        <taxon>Pleocyemata</taxon>
        <taxon>Brachyura</taxon>
        <taxon>Eubrachyura</taxon>
        <taxon>Portunoidea</taxon>
        <taxon>Portunidae</taxon>
        <taxon>Portuninae</taxon>
        <taxon>Scylla</taxon>
    </lineage>
</organism>
<dbReference type="SUPFAM" id="SSF48726">
    <property type="entry name" value="Immunoglobulin"/>
    <property type="match status" value="3"/>
</dbReference>